<evidence type="ECO:0000259" key="1">
    <source>
        <dbReference type="Pfam" id="PF07748"/>
    </source>
</evidence>
<dbReference type="GO" id="GO:0004559">
    <property type="term" value="F:alpha-mannosidase activity"/>
    <property type="evidence" value="ECO:0007669"/>
    <property type="project" value="InterPro"/>
</dbReference>
<dbReference type="AlphaFoldDB" id="A0A087UQ07"/>
<evidence type="ECO:0000313" key="2">
    <source>
        <dbReference type="EMBL" id="KFM79446.1"/>
    </source>
</evidence>
<sequence>MSEVVVVLPEVEHHVVLKNSPGMDGAGFDVYNLVNIASETNKELIMRFLTNITNENQDFYTDLNGLQMMRRHYFDKLPIQANVYPVTTMAYFEDYNMRFTLLTAHSVGATSLQPGWLEVFLDRRLNQDDNRGLQQGITDNRDTPTSFRILLEQRSKQSVGSSNYPSLLAHHASLSLLHPIFVLVKMDKDADPNIILHNIDAPLRATYSPVGSELPCDVHLLNLRTLHSPSGTQYLPANNTALFLHRLGFDCNFKMWGHCATRNGTVSIDALFPSLFGNTIEEVSLSLMYTGSKFSREAHIQLPPMEIVTLKLSQR</sequence>
<dbReference type="InterPro" id="IPR011682">
    <property type="entry name" value="Glyco_hydro_38_C"/>
</dbReference>
<dbReference type="GO" id="GO:0006491">
    <property type="term" value="P:N-glycan processing"/>
    <property type="evidence" value="ECO:0007669"/>
    <property type="project" value="TreeGrafter"/>
</dbReference>
<dbReference type="PANTHER" id="PTHR11607:SF3">
    <property type="entry name" value="LYSOSOMAL ALPHA-MANNOSIDASE"/>
    <property type="match status" value="1"/>
</dbReference>
<name>A0A087UQ07_STEMI</name>
<dbReference type="Proteomes" id="UP000054359">
    <property type="component" value="Unassembled WGS sequence"/>
</dbReference>
<dbReference type="GO" id="GO:0006013">
    <property type="term" value="P:mannose metabolic process"/>
    <property type="evidence" value="ECO:0007669"/>
    <property type="project" value="InterPro"/>
</dbReference>
<proteinExistence type="predicted"/>
<accession>A0A087UQ07</accession>
<dbReference type="SUPFAM" id="SSF74650">
    <property type="entry name" value="Galactose mutarotase-like"/>
    <property type="match status" value="1"/>
</dbReference>
<dbReference type="PANTHER" id="PTHR11607">
    <property type="entry name" value="ALPHA-MANNOSIDASE"/>
    <property type="match status" value="1"/>
</dbReference>
<dbReference type="Pfam" id="PF07748">
    <property type="entry name" value="Glyco_hydro_38C"/>
    <property type="match status" value="1"/>
</dbReference>
<dbReference type="InterPro" id="IPR011013">
    <property type="entry name" value="Gal_mutarotase_sf_dom"/>
</dbReference>
<dbReference type="InterPro" id="IPR050843">
    <property type="entry name" value="Glycosyl_Hydrlase_38"/>
</dbReference>
<feature type="non-terminal residue" evidence="2">
    <location>
        <position position="315"/>
    </location>
</feature>
<gene>
    <name evidence="2" type="ORF">X975_07051</name>
</gene>
<dbReference type="GO" id="GO:0000139">
    <property type="term" value="C:Golgi membrane"/>
    <property type="evidence" value="ECO:0007669"/>
    <property type="project" value="TreeGrafter"/>
</dbReference>
<keyword evidence="3" id="KW-1185">Reference proteome</keyword>
<dbReference type="OMA" id="PRIASCK"/>
<dbReference type="STRING" id="407821.A0A087UQ07"/>
<organism evidence="2 3">
    <name type="scientific">Stegodyphus mimosarum</name>
    <name type="common">African social velvet spider</name>
    <dbReference type="NCBI Taxonomy" id="407821"/>
    <lineage>
        <taxon>Eukaryota</taxon>
        <taxon>Metazoa</taxon>
        <taxon>Ecdysozoa</taxon>
        <taxon>Arthropoda</taxon>
        <taxon>Chelicerata</taxon>
        <taxon>Arachnida</taxon>
        <taxon>Araneae</taxon>
        <taxon>Araneomorphae</taxon>
        <taxon>Entelegynae</taxon>
        <taxon>Eresoidea</taxon>
        <taxon>Eresidae</taxon>
        <taxon>Stegodyphus</taxon>
    </lineage>
</organism>
<reference evidence="2 3" key="1">
    <citation type="submission" date="2013-11" db="EMBL/GenBank/DDBJ databases">
        <title>Genome sequencing of Stegodyphus mimosarum.</title>
        <authorList>
            <person name="Bechsgaard J."/>
        </authorList>
    </citation>
    <scope>NUCLEOTIDE SEQUENCE [LARGE SCALE GENOMIC DNA]</scope>
</reference>
<dbReference type="EMBL" id="KK120952">
    <property type="protein sequence ID" value="KFM79446.1"/>
    <property type="molecule type" value="Genomic_DNA"/>
</dbReference>
<protein>
    <submittedName>
        <fullName evidence="2">Alpha-mannosidase 2</fullName>
    </submittedName>
</protein>
<dbReference type="Gene3D" id="2.70.98.30">
    <property type="entry name" value="Golgi alpha-mannosidase II, domain 4"/>
    <property type="match status" value="1"/>
</dbReference>
<evidence type="ECO:0000313" key="3">
    <source>
        <dbReference type="Proteomes" id="UP000054359"/>
    </source>
</evidence>
<feature type="domain" description="Glycosyl hydrolase family 38 C-terminal" evidence="1">
    <location>
        <begin position="11"/>
        <end position="131"/>
    </location>
</feature>
<dbReference type="OrthoDB" id="10261055at2759"/>
<dbReference type="GO" id="GO:0030246">
    <property type="term" value="F:carbohydrate binding"/>
    <property type="evidence" value="ECO:0007669"/>
    <property type="project" value="InterPro"/>
</dbReference>